<organism evidence="8 9">
    <name type="scientific">Algoriphagus aquimarinus</name>
    <dbReference type="NCBI Taxonomy" id="237018"/>
    <lineage>
        <taxon>Bacteria</taxon>
        <taxon>Pseudomonadati</taxon>
        <taxon>Bacteroidota</taxon>
        <taxon>Cytophagia</taxon>
        <taxon>Cytophagales</taxon>
        <taxon>Cyclobacteriaceae</taxon>
        <taxon>Algoriphagus</taxon>
    </lineage>
</organism>
<feature type="domain" description="DUF3817" evidence="7">
    <location>
        <begin position="11"/>
        <end position="99"/>
    </location>
</feature>
<dbReference type="Proteomes" id="UP000198790">
    <property type="component" value="Unassembled WGS sequence"/>
</dbReference>
<proteinExistence type="predicted"/>
<keyword evidence="5 6" id="KW-0472">Membrane</keyword>
<evidence type="ECO:0000256" key="2">
    <source>
        <dbReference type="ARBA" id="ARBA00022475"/>
    </source>
</evidence>
<sequence>MSLTPLQHTWLKRFRWISLIEGISTLILFGIAMPLKYMFDYPLAVTYVGSAHGALFIIYILTVFPTAHKLKWTFSRTFFALIASILPFGPFIFDRNLKKSQHVDL</sequence>
<dbReference type="OrthoDB" id="1121311at2"/>
<keyword evidence="3 6" id="KW-0812">Transmembrane</keyword>
<dbReference type="GO" id="GO:0005886">
    <property type="term" value="C:plasma membrane"/>
    <property type="evidence" value="ECO:0007669"/>
    <property type="project" value="UniProtKB-SubCell"/>
</dbReference>
<feature type="transmembrane region" description="Helical" evidence="6">
    <location>
        <begin position="16"/>
        <end position="35"/>
    </location>
</feature>
<evidence type="ECO:0000256" key="6">
    <source>
        <dbReference type="SAM" id="Phobius"/>
    </source>
</evidence>
<evidence type="ECO:0000313" key="8">
    <source>
        <dbReference type="EMBL" id="SFB60542.1"/>
    </source>
</evidence>
<evidence type="ECO:0000256" key="3">
    <source>
        <dbReference type="ARBA" id="ARBA00022692"/>
    </source>
</evidence>
<feature type="transmembrane region" description="Helical" evidence="6">
    <location>
        <begin position="73"/>
        <end position="93"/>
    </location>
</feature>
<evidence type="ECO:0000256" key="1">
    <source>
        <dbReference type="ARBA" id="ARBA00004651"/>
    </source>
</evidence>
<dbReference type="NCBIfam" id="TIGR03954">
    <property type="entry name" value="integ_memb_HG"/>
    <property type="match status" value="1"/>
</dbReference>
<keyword evidence="2" id="KW-1003">Cell membrane</keyword>
<evidence type="ECO:0000259" key="7">
    <source>
        <dbReference type="Pfam" id="PF12823"/>
    </source>
</evidence>
<keyword evidence="9" id="KW-1185">Reference proteome</keyword>
<accession>A0A1I1CEN8</accession>
<dbReference type="Pfam" id="PF12823">
    <property type="entry name" value="DUF3817"/>
    <property type="match status" value="1"/>
</dbReference>
<dbReference type="EMBL" id="FOKK01000029">
    <property type="protein sequence ID" value="SFB60542.1"/>
    <property type="molecule type" value="Genomic_DNA"/>
</dbReference>
<evidence type="ECO:0000256" key="5">
    <source>
        <dbReference type="ARBA" id="ARBA00023136"/>
    </source>
</evidence>
<name>A0A1I1CEN8_9BACT</name>
<evidence type="ECO:0000313" key="9">
    <source>
        <dbReference type="Proteomes" id="UP000198790"/>
    </source>
</evidence>
<reference evidence="8 9" key="1">
    <citation type="submission" date="2016-10" db="EMBL/GenBank/DDBJ databases">
        <authorList>
            <person name="de Groot N.N."/>
        </authorList>
    </citation>
    <scope>NUCLEOTIDE SEQUENCE [LARGE SCALE GENOMIC DNA]</scope>
    <source>
        <strain evidence="8 9">DSM 23399</strain>
    </source>
</reference>
<dbReference type="STRING" id="237018.SAMN04489723_12935"/>
<gene>
    <name evidence="8" type="ORF">SAMN04489723_12935</name>
</gene>
<protein>
    <submittedName>
        <fullName evidence="8">Integral membrane protein</fullName>
    </submittedName>
</protein>
<keyword evidence="4 6" id="KW-1133">Transmembrane helix</keyword>
<dbReference type="RefSeq" id="WP_092901817.1">
    <property type="nucleotide sequence ID" value="NZ_CAXBKE010000006.1"/>
</dbReference>
<dbReference type="InterPro" id="IPR023845">
    <property type="entry name" value="DUF3817_TM"/>
</dbReference>
<feature type="transmembrane region" description="Helical" evidence="6">
    <location>
        <begin position="41"/>
        <end position="61"/>
    </location>
</feature>
<evidence type="ECO:0000256" key="4">
    <source>
        <dbReference type="ARBA" id="ARBA00022989"/>
    </source>
</evidence>
<comment type="subcellular location">
    <subcellularLocation>
        <location evidence="1">Cell membrane</location>
        <topology evidence="1">Multi-pass membrane protein</topology>
    </subcellularLocation>
</comment>
<dbReference type="PANTHER" id="PTHR40077:SF1">
    <property type="entry name" value="MEMBRANE PROTEIN"/>
    <property type="match status" value="1"/>
</dbReference>
<dbReference type="AlphaFoldDB" id="A0A1I1CEN8"/>
<dbReference type="PANTHER" id="PTHR40077">
    <property type="entry name" value="MEMBRANE PROTEIN-RELATED"/>
    <property type="match status" value="1"/>
</dbReference>